<evidence type="ECO:0008006" key="3">
    <source>
        <dbReference type="Google" id="ProtNLM"/>
    </source>
</evidence>
<organism evidence="1 2">
    <name type="scientific">Aquipseudomonas alcaligenes</name>
    <name type="common">Pseudomonas alcaligenes</name>
    <dbReference type="NCBI Taxonomy" id="43263"/>
    <lineage>
        <taxon>Bacteria</taxon>
        <taxon>Pseudomonadati</taxon>
        <taxon>Pseudomonadota</taxon>
        <taxon>Gammaproteobacteria</taxon>
        <taxon>Pseudomonadales</taxon>
        <taxon>Pseudomonadaceae</taxon>
        <taxon>Aquipseudomonas</taxon>
    </lineage>
</organism>
<dbReference type="Pfam" id="PF10118">
    <property type="entry name" value="Metal_hydrol"/>
    <property type="match status" value="1"/>
</dbReference>
<dbReference type="EMBL" id="FTMP01000002">
    <property type="protein sequence ID" value="SIQ15515.1"/>
    <property type="molecule type" value="Genomic_DNA"/>
</dbReference>
<gene>
    <name evidence="1" type="ORF">SAMN05878282_102434</name>
</gene>
<reference evidence="1 2" key="1">
    <citation type="submission" date="2017-01" db="EMBL/GenBank/DDBJ databases">
        <authorList>
            <person name="Mah S.A."/>
            <person name="Swanson W.J."/>
            <person name="Moy G.W."/>
            <person name="Vacquier V.D."/>
        </authorList>
    </citation>
    <scope>NUCLEOTIDE SEQUENCE [LARGE SCALE GENOMIC DNA]</scope>
    <source>
        <strain evidence="1 2">RU36E</strain>
    </source>
</reference>
<proteinExistence type="predicted"/>
<dbReference type="PIRSF" id="PIRSF007580">
    <property type="entry name" value="UCP07580"/>
    <property type="match status" value="1"/>
</dbReference>
<protein>
    <recommendedName>
        <fullName evidence="3">Metal-dependent hydrolase</fullName>
    </recommendedName>
</protein>
<dbReference type="RefSeq" id="WP_076425350.1">
    <property type="nucleotide sequence ID" value="NZ_FTMP01000002.1"/>
</dbReference>
<dbReference type="AlphaFoldDB" id="A0A1N6QG13"/>
<accession>A0A1N6QG13</accession>
<dbReference type="PANTHER" id="PTHR39456">
    <property type="entry name" value="METAL-DEPENDENT HYDROLASE"/>
    <property type="match status" value="1"/>
</dbReference>
<evidence type="ECO:0000313" key="2">
    <source>
        <dbReference type="Proteomes" id="UP000185841"/>
    </source>
</evidence>
<evidence type="ECO:0000313" key="1">
    <source>
        <dbReference type="EMBL" id="SIQ15515.1"/>
    </source>
</evidence>
<dbReference type="PANTHER" id="PTHR39456:SF1">
    <property type="entry name" value="METAL-DEPENDENT HYDROLASE"/>
    <property type="match status" value="1"/>
</dbReference>
<sequence>MHCPTPHDLLIKPRQPEFALPSPWLRHWHGGDAFKSHFFDAMSLLFPDGERFFIDSVRAYRDQVTDPQQQAQIRGFIGQEAHHSREHQHYSEALRESGYDLDYLERRLKKRLAFVRKHLPPKVHLAATTAVEHLTAIMADAILKNPNWLEGADPTMARLWRWHALEESEHKAVAFDLYQQVCGKVWLRRRAMLQSTFFFTLDTIKGLVHMLRRDGLLWSWRIWRDGLGWLWGSRGILKPLVRAYFDFYRADFHPWQHDNLQMILERRREFDPLEVS</sequence>
<dbReference type="Proteomes" id="UP000185841">
    <property type="component" value="Unassembled WGS sequence"/>
</dbReference>
<dbReference type="InterPro" id="IPR016516">
    <property type="entry name" value="UCP07580"/>
</dbReference>
<name>A0A1N6QG13_AQUAC</name>